<dbReference type="SMART" id="SM00421">
    <property type="entry name" value="HTH_LUXR"/>
    <property type="match status" value="1"/>
</dbReference>
<comment type="caution">
    <text evidence="6">The sequence shown here is derived from an EMBL/GenBank/DDBJ whole genome shotgun (WGS) entry which is preliminary data.</text>
</comment>
<feature type="region of interest" description="Disordered" evidence="4">
    <location>
        <begin position="1"/>
        <end position="22"/>
    </location>
</feature>
<sequence length="84" mass="9106">MHVRAQDAPSRSPPAGYRLPDSVTPRETEVLTLVGRGMSNHEIAAHLTISAATAKAHVARLLTKLDARDRVQLVIRAYEIGLAP</sequence>
<evidence type="ECO:0000313" key="6">
    <source>
        <dbReference type="EMBL" id="GIG47169.1"/>
    </source>
</evidence>
<dbReference type="SUPFAM" id="SSF46894">
    <property type="entry name" value="C-terminal effector domain of the bipartite response regulators"/>
    <property type="match status" value="1"/>
</dbReference>
<name>A0A919U931_9ACTN</name>
<evidence type="ECO:0000313" key="7">
    <source>
        <dbReference type="Proteomes" id="UP000660611"/>
    </source>
</evidence>
<gene>
    <name evidence="6" type="ORF">Dsi01nite_052100</name>
</gene>
<dbReference type="CDD" id="cd06170">
    <property type="entry name" value="LuxR_C_like"/>
    <property type="match status" value="1"/>
</dbReference>
<dbReference type="PROSITE" id="PS50043">
    <property type="entry name" value="HTH_LUXR_2"/>
    <property type="match status" value="1"/>
</dbReference>
<dbReference type="Gene3D" id="1.10.10.10">
    <property type="entry name" value="Winged helix-like DNA-binding domain superfamily/Winged helix DNA-binding domain"/>
    <property type="match status" value="1"/>
</dbReference>
<accession>A0A919U931</accession>
<dbReference type="EMBL" id="BONQ01000081">
    <property type="protein sequence ID" value="GIG47169.1"/>
    <property type="molecule type" value="Genomic_DNA"/>
</dbReference>
<keyword evidence="2" id="KW-0238">DNA-binding</keyword>
<dbReference type="PRINTS" id="PR00038">
    <property type="entry name" value="HTHLUXR"/>
</dbReference>
<dbReference type="Pfam" id="PF00196">
    <property type="entry name" value="GerE"/>
    <property type="match status" value="1"/>
</dbReference>
<evidence type="ECO:0000256" key="1">
    <source>
        <dbReference type="ARBA" id="ARBA00023015"/>
    </source>
</evidence>
<dbReference type="GO" id="GO:0006355">
    <property type="term" value="P:regulation of DNA-templated transcription"/>
    <property type="evidence" value="ECO:0007669"/>
    <property type="project" value="InterPro"/>
</dbReference>
<dbReference type="InterPro" id="IPR036388">
    <property type="entry name" value="WH-like_DNA-bd_sf"/>
</dbReference>
<reference evidence="6" key="1">
    <citation type="submission" date="2021-01" db="EMBL/GenBank/DDBJ databases">
        <title>Whole genome shotgun sequence of Dactylosporangium siamense NBRC 106093.</title>
        <authorList>
            <person name="Komaki H."/>
            <person name="Tamura T."/>
        </authorList>
    </citation>
    <scope>NUCLEOTIDE SEQUENCE</scope>
    <source>
        <strain evidence="6">NBRC 106093</strain>
    </source>
</reference>
<keyword evidence="1" id="KW-0805">Transcription regulation</keyword>
<dbReference type="Proteomes" id="UP000660611">
    <property type="component" value="Unassembled WGS sequence"/>
</dbReference>
<keyword evidence="7" id="KW-1185">Reference proteome</keyword>
<dbReference type="PANTHER" id="PTHR44688">
    <property type="entry name" value="DNA-BINDING TRANSCRIPTIONAL ACTIVATOR DEVR_DOSR"/>
    <property type="match status" value="1"/>
</dbReference>
<evidence type="ECO:0000256" key="4">
    <source>
        <dbReference type="SAM" id="MobiDB-lite"/>
    </source>
</evidence>
<evidence type="ECO:0000256" key="3">
    <source>
        <dbReference type="ARBA" id="ARBA00023163"/>
    </source>
</evidence>
<evidence type="ECO:0000259" key="5">
    <source>
        <dbReference type="PROSITE" id="PS50043"/>
    </source>
</evidence>
<organism evidence="6 7">
    <name type="scientific">Dactylosporangium siamense</name>
    <dbReference type="NCBI Taxonomy" id="685454"/>
    <lineage>
        <taxon>Bacteria</taxon>
        <taxon>Bacillati</taxon>
        <taxon>Actinomycetota</taxon>
        <taxon>Actinomycetes</taxon>
        <taxon>Micromonosporales</taxon>
        <taxon>Micromonosporaceae</taxon>
        <taxon>Dactylosporangium</taxon>
    </lineage>
</organism>
<keyword evidence="3" id="KW-0804">Transcription</keyword>
<dbReference type="GO" id="GO:0003677">
    <property type="term" value="F:DNA binding"/>
    <property type="evidence" value="ECO:0007669"/>
    <property type="project" value="UniProtKB-KW"/>
</dbReference>
<protein>
    <recommendedName>
        <fullName evidence="5">HTH luxR-type domain-containing protein</fullName>
    </recommendedName>
</protein>
<dbReference type="PANTHER" id="PTHR44688:SF16">
    <property type="entry name" value="DNA-BINDING TRANSCRIPTIONAL ACTIVATOR DEVR_DOSR"/>
    <property type="match status" value="1"/>
</dbReference>
<dbReference type="InterPro" id="IPR000792">
    <property type="entry name" value="Tscrpt_reg_LuxR_C"/>
</dbReference>
<dbReference type="AlphaFoldDB" id="A0A919U931"/>
<evidence type="ECO:0000256" key="2">
    <source>
        <dbReference type="ARBA" id="ARBA00023125"/>
    </source>
</evidence>
<proteinExistence type="predicted"/>
<dbReference type="InterPro" id="IPR016032">
    <property type="entry name" value="Sig_transdc_resp-reg_C-effctor"/>
</dbReference>
<feature type="domain" description="HTH luxR-type" evidence="5">
    <location>
        <begin position="16"/>
        <end position="81"/>
    </location>
</feature>